<evidence type="ECO:0000313" key="4">
    <source>
        <dbReference type="Proteomes" id="UP000199440"/>
    </source>
</evidence>
<dbReference type="PANTHER" id="PTHR46361">
    <property type="entry name" value="ELECTRON CARRIER/ PROTEIN DISULFIDE OXIDOREDUCTASE"/>
    <property type="match status" value="1"/>
</dbReference>
<dbReference type="EMBL" id="FNGV01000003">
    <property type="protein sequence ID" value="SDL89446.1"/>
    <property type="molecule type" value="Genomic_DNA"/>
</dbReference>
<evidence type="ECO:0000256" key="1">
    <source>
        <dbReference type="SAM" id="SignalP"/>
    </source>
</evidence>
<sequence>MKRTILKSFMFSLFMLTLYTAKAQNKSISSIDMNQLSEKFLTNVKNNADTNDIRAQLYGTTLEILEESLKTDEQKLAFWVNIYNAYIQVLLSENPDLYEDKRDFFKREQIPIAGRLVSFAKIEHGIIRKSQWPLGLGMVRKWFPNKFERKLRVSKRDYRVHFALNCGAKDCPPVAIYNAAQLDEQFNQSTKKYLERTSDYDTNKKEVAVTSLFNWFRGDFGCKNGVKKILKDFDIIPTTKRIAITYKNYDWTLDLDNWIEL</sequence>
<keyword evidence="1" id="KW-0732">Signal</keyword>
<dbReference type="Pfam" id="PF04784">
    <property type="entry name" value="DUF547"/>
    <property type="match status" value="1"/>
</dbReference>
<dbReference type="STRING" id="192904.SAMN04488514_103308"/>
<evidence type="ECO:0000259" key="2">
    <source>
        <dbReference type="Pfam" id="PF04784"/>
    </source>
</evidence>
<dbReference type="PANTHER" id="PTHR46361:SF3">
    <property type="entry name" value="ELECTRON CARRIER_ PROTEIN DISULFIDE OXIDOREDUCTASE"/>
    <property type="match status" value="1"/>
</dbReference>
<organism evidence="3 4">
    <name type="scientific">Kriegella aquimaris</name>
    <dbReference type="NCBI Taxonomy" id="192904"/>
    <lineage>
        <taxon>Bacteria</taxon>
        <taxon>Pseudomonadati</taxon>
        <taxon>Bacteroidota</taxon>
        <taxon>Flavobacteriia</taxon>
        <taxon>Flavobacteriales</taxon>
        <taxon>Flavobacteriaceae</taxon>
        <taxon>Kriegella</taxon>
    </lineage>
</organism>
<dbReference type="AlphaFoldDB" id="A0A1G9NS60"/>
<accession>A0A1G9NS60</accession>
<evidence type="ECO:0000313" key="3">
    <source>
        <dbReference type="EMBL" id="SDL89446.1"/>
    </source>
</evidence>
<feature type="signal peptide" evidence="1">
    <location>
        <begin position="1"/>
        <end position="23"/>
    </location>
</feature>
<gene>
    <name evidence="3" type="ORF">SAMN04488514_103308</name>
</gene>
<name>A0A1G9NS60_9FLAO</name>
<proteinExistence type="predicted"/>
<feature type="domain" description="DUF547" evidence="2">
    <location>
        <begin position="70"/>
        <end position="194"/>
    </location>
</feature>
<dbReference type="RefSeq" id="WP_245731351.1">
    <property type="nucleotide sequence ID" value="NZ_FNGV01000003.1"/>
</dbReference>
<reference evidence="3 4" key="1">
    <citation type="submission" date="2016-10" db="EMBL/GenBank/DDBJ databases">
        <authorList>
            <person name="de Groot N.N."/>
        </authorList>
    </citation>
    <scope>NUCLEOTIDE SEQUENCE [LARGE SCALE GENOMIC DNA]</scope>
    <source>
        <strain evidence="3 4">DSM 19886</strain>
    </source>
</reference>
<keyword evidence="4" id="KW-1185">Reference proteome</keyword>
<dbReference type="InterPro" id="IPR006869">
    <property type="entry name" value="DUF547"/>
</dbReference>
<dbReference type="Proteomes" id="UP000199440">
    <property type="component" value="Unassembled WGS sequence"/>
</dbReference>
<protein>
    <recommendedName>
        <fullName evidence="2">DUF547 domain-containing protein</fullName>
    </recommendedName>
</protein>
<feature type="chain" id="PRO_5011569407" description="DUF547 domain-containing protein" evidence="1">
    <location>
        <begin position="24"/>
        <end position="261"/>
    </location>
</feature>